<keyword evidence="1" id="KW-0472">Membrane</keyword>
<keyword evidence="3" id="KW-1185">Reference proteome</keyword>
<protein>
    <recommendedName>
        <fullName evidence="4">DUF748 domain-containing protein</fullName>
    </recommendedName>
</protein>
<name>A0ABW3SUI8_9BACT</name>
<gene>
    <name evidence="2" type="ORF">ACFQ2O_16490</name>
</gene>
<comment type="caution">
    <text evidence="2">The sequence shown here is derived from an EMBL/GenBank/DDBJ whole genome shotgun (WGS) entry which is preliminary data.</text>
</comment>
<organism evidence="2 3">
    <name type="scientific">Pontibacter rugosus</name>
    <dbReference type="NCBI Taxonomy" id="1745966"/>
    <lineage>
        <taxon>Bacteria</taxon>
        <taxon>Pseudomonadati</taxon>
        <taxon>Bacteroidota</taxon>
        <taxon>Cytophagia</taxon>
        <taxon>Cytophagales</taxon>
        <taxon>Hymenobacteraceae</taxon>
        <taxon>Pontibacter</taxon>
    </lineage>
</organism>
<dbReference type="EMBL" id="JBHTLD010000178">
    <property type="protein sequence ID" value="MFD1187816.1"/>
    <property type="molecule type" value="Genomic_DNA"/>
</dbReference>
<feature type="transmembrane region" description="Helical" evidence="1">
    <location>
        <begin position="15"/>
        <end position="36"/>
    </location>
</feature>
<sequence>MKIKEEKSKTVAKRWLWAIYSFVILALLLFALVLFADNWLANKLQSTVKEKSHGVYTLHMQDVHLRLFAGEVRLDSVRLHPDIDKWKQLPDSSQMQMLYKVEVESISLNGINVWNLISDNPIKLGLLHVQKPELIAYRMKPSVDKSDAPLHTQVPKRLQGFKLDSVRISSANLFFKSSNENSYNDMAMLGFNLSAGKISLDSASYQDDSRLMYAKSVVADVDESNFLTEKGFYRIKTSSVSMSSISGRLEIKDVKLVPLYSAAEMSERAGEVVTWMEADVPSVTVEQVDFNALAKRSDYIAHAVLIQSPALYAFADYEHYERKGTKALPHQLVQDMKKALAIDSIQVKGFNLKYEEIAEGANSKGSITFENSDVLITNLSNLPERISREHPAVVHASTKVQGKAPLDFTIHLPLLDKNSYHRIYGSIGAFKPEIFNSIIEPSAFITVEHGQVHSGKFDMELNASKATGSILILYNDFEVELLSKKEDVRQTLGNEIVSEVINWVAIKKENTGDSPRVGKISTSRNPNRSMFSYWKDGLGDGILSSLGL</sequence>
<proteinExistence type="predicted"/>
<evidence type="ECO:0000313" key="2">
    <source>
        <dbReference type="EMBL" id="MFD1187816.1"/>
    </source>
</evidence>
<evidence type="ECO:0000256" key="1">
    <source>
        <dbReference type="SAM" id="Phobius"/>
    </source>
</evidence>
<evidence type="ECO:0008006" key="4">
    <source>
        <dbReference type="Google" id="ProtNLM"/>
    </source>
</evidence>
<keyword evidence="1" id="KW-0812">Transmembrane</keyword>
<reference evidence="3" key="1">
    <citation type="journal article" date="2019" name="Int. J. Syst. Evol. Microbiol.">
        <title>The Global Catalogue of Microorganisms (GCM) 10K type strain sequencing project: providing services to taxonomists for standard genome sequencing and annotation.</title>
        <authorList>
            <consortium name="The Broad Institute Genomics Platform"/>
            <consortium name="The Broad Institute Genome Sequencing Center for Infectious Disease"/>
            <person name="Wu L."/>
            <person name="Ma J."/>
        </authorList>
    </citation>
    <scope>NUCLEOTIDE SEQUENCE [LARGE SCALE GENOMIC DNA]</scope>
    <source>
        <strain evidence="3">JCM 31319</strain>
    </source>
</reference>
<dbReference type="Proteomes" id="UP001597094">
    <property type="component" value="Unassembled WGS sequence"/>
</dbReference>
<keyword evidence="1" id="KW-1133">Transmembrane helix</keyword>
<evidence type="ECO:0000313" key="3">
    <source>
        <dbReference type="Proteomes" id="UP001597094"/>
    </source>
</evidence>
<dbReference type="RefSeq" id="WP_377530175.1">
    <property type="nucleotide sequence ID" value="NZ_JBHTLD010000178.1"/>
</dbReference>
<accession>A0ABW3SUI8</accession>